<dbReference type="InterPro" id="IPR006813">
    <property type="entry name" value="Glyco_trans_17"/>
</dbReference>
<sequence>MITSLALGRRGYLVTFTAISLILLFLAFTGHGPRRRDRPVPPHVPTHHPKAPESAAELETLCKTRGFTPYHAGPATHRKVYDLFLFAHELDWLEIRLNTLAPFVDYFVIVEAPTTFTGVPKPLYLQGNWSRFSQFHGQIIHKVVTDPGQVIGTSTWNHEDFFRDSLFNSVFPTLLYSEKEAQEGDVLLVSDVDEIPKPDTLNVLRHCQFPDRLTLQSRFYYYSFQWLHIGEEWPHPQATTYHGLRKTLTPNHLRNGIGGISRIPFWSAFLRWQQKASIPDAAWHCSSCFSTIEEMRTKMSSFSHTPLNTEENRDEKTMLERVRKGLDLFGRAGERYARVENNQDVPKYILDHRTKFKYLLNRDGEDAGFSDWTPPGDWLRGK</sequence>
<gene>
    <name evidence="3" type="ORF">AC578_4747</name>
</gene>
<keyword evidence="4" id="KW-1185">Reference proteome</keyword>
<comment type="caution">
    <text evidence="3">The sequence shown here is derived from an EMBL/GenBank/DDBJ whole genome shotgun (WGS) entry which is preliminary data.</text>
</comment>
<evidence type="ECO:0000313" key="3">
    <source>
        <dbReference type="EMBL" id="KXT03203.1"/>
    </source>
</evidence>
<protein>
    <recommendedName>
        <fullName evidence="5">Glycosyl transferase family 17 protein</fullName>
    </recommendedName>
</protein>
<evidence type="ECO:0000256" key="2">
    <source>
        <dbReference type="SAM" id="Phobius"/>
    </source>
</evidence>
<dbReference type="PANTHER" id="PTHR12224:SF0">
    <property type="entry name" value="BETA-1,4-MANNOSYL-GLYCOPROTEIN 4-BETA-N-ACETYLGLUCOSAMINYLTRANSFERASE"/>
    <property type="match status" value="1"/>
</dbReference>
<dbReference type="EMBL" id="LFZN01000032">
    <property type="protein sequence ID" value="KXT03203.1"/>
    <property type="molecule type" value="Genomic_DNA"/>
</dbReference>
<keyword evidence="2" id="KW-1133">Transmembrane helix</keyword>
<reference evidence="3 4" key="1">
    <citation type="submission" date="2015-07" db="EMBL/GenBank/DDBJ databases">
        <title>Comparative genomics of the Sigatoka disease complex on banana suggests a link between parallel evolutionary changes in Pseudocercospora fijiensis and Pseudocercospora eumusae and increased virulence on the banana host.</title>
        <authorList>
            <person name="Chang T.-C."/>
            <person name="Salvucci A."/>
            <person name="Crous P.W."/>
            <person name="Stergiopoulos I."/>
        </authorList>
    </citation>
    <scope>NUCLEOTIDE SEQUENCE [LARGE SCALE GENOMIC DNA]</scope>
    <source>
        <strain evidence="3 4">CBS 114824</strain>
    </source>
</reference>
<accession>A0A139HLA9</accession>
<dbReference type="STRING" id="321146.A0A139HLA9"/>
<feature type="region of interest" description="Disordered" evidence="1">
    <location>
        <begin position="35"/>
        <end position="55"/>
    </location>
</feature>
<dbReference type="Pfam" id="PF04724">
    <property type="entry name" value="Glyco_transf_17"/>
    <property type="match status" value="2"/>
</dbReference>
<dbReference type="GO" id="GO:0003830">
    <property type="term" value="F:beta-1,4-mannosylglycoprotein 4-beta-N-acetylglucosaminyltransferase activity"/>
    <property type="evidence" value="ECO:0007669"/>
    <property type="project" value="InterPro"/>
</dbReference>
<keyword evidence="2" id="KW-0472">Membrane</keyword>
<dbReference type="GO" id="GO:0016020">
    <property type="term" value="C:membrane"/>
    <property type="evidence" value="ECO:0007669"/>
    <property type="project" value="InterPro"/>
</dbReference>
<dbReference type="Proteomes" id="UP000070133">
    <property type="component" value="Unassembled WGS sequence"/>
</dbReference>
<dbReference type="PANTHER" id="PTHR12224">
    <property type="entry name" value="BETA-1,4-MANNOSYL-GLYCOPROTEIN BETA-1,4-N-ACETYLGLUCOSAMINYL-TRANSFERASE"/>
    <property type="match status" value="1"/>
</dbReference>
<evidence type="ECO:0008006" key="5">
    <source>
        <dbReference type="Google" id="ProtNLM"/>
    </source>
</evidence>
<evidence type="ECO:0000256" key="1">
    <source>
        <dbReference type="SAM" id="MobiDB-lite"/>
    </source>
</evidence>
<dbReference type="AlphaFoldDB" id="A0A139HLA9"/>
<proteinExistence type="predicted"/>
<dbReference type="GO" id="GO:0006044">
    <property type="term" value="P:N-acetylglucosamine metabolic process"/>
    <property type="evidence" value="ECO:0007669"/>
    <property type="project" value="TreeGrafter"/>
</dbReference>
<keyword evidence="2" id="KW-0812">Transmembrane</keyword>
<dbReference type="OrthoDB" id="6474464at2759"/>
<name>A0A139HLA9_9PEZI</name>
<evidence type="ECO:0000313" key="4">
    <source>
        <dbReference type="Proteomes" id="UP000070133"/>
    </source>
</evidence>
<feature type="transmembrane region" description="Helical" evidence="2">
    <location>
        <begin position="12"/>
        <end position="29"/>
    </location>
</feature>
<organism evidence="3 4">
    <name type="scientific">Pseudocercospora eumusae</name>
    <dbReference type="NCBI Taxonomy" id="321146"/>
    <lineage>
        <taxon>Eukaryota</taxon>
        <taxon>Fungi</taxon>
        <taxon>Dikarya</taxon>
        <taxon>Ascomycota</taxon>
        <taxon>Pezizomycotina</taxon>
        <taxon>Dothideomycetes</taxon>
        <taxon>Dothideomycetidae</taxon>
        <taxon>Mycosphaerellales</taxon>
        <taxon>Mycosphaerellaceae</taxon>
        <taxon>Pseudocercospora</taxon>
    </lineage>
</organism>